<dbReference type="SUPFAM" id="SSF89796">
    <property type="entry name" value="CoA-transferase family III (CaiB/BaiF)"/>
    <property type="match status" value="1"/>
</dbReference>
<organism evidence="2">
    <name type="scientific">marine metagenome</name>
    <dbReference type="NCBI Taxonomy" id="408172"/>
    <lineage>
        <taxon>unclassified sequences</taxon>
        <taxon>metagenomes</taxon>
        <taxon>ecological metagenomes</taxon>
    </lineage>
</organism>
<name>A0A382XHC5_9ZZZZ</name>
<dbReference type="InterPro" id="IPR023606">
    <property type="entry name" value="CoA-Trfase_III_dom_1_sf"/>
</dbReference>
<dbReference type="AlphaFoldDB" id="A0A382XHC5"/>
<dbReference type="GO" id="GO:0008410">
    <property type="term" value="F:CoA-transferase activity"/>
    <property type="evidence" value="ECO:0007669"/>
    <property type="project" value="TreeGrafter"/>
</dbReference>
<dbReference type="InterPro" id="IPR050483">
    <property type="entry name" value="CoA-transferase_III_domain"/>
</dbReference>
<dbReference type="Gene3D" id="3.40.50.10540">
    <property type="entry name" value="Crotonobetainyl-coa:carnitine coa-transferase, domain 1"/>
    <property type="match status" value="1"/>
</dbReference>
<dbReference type="Pfam" id="PF02515">
    <property type="entry name" value="CoA_transf_3"/>
    <property type="match status" value="1"/>
</dbReference>
<protein>
    <submittedName>
        <fullName evidence="2">Uncharacterized protein</fullName>
    </submittedName>
</protein>
<sequence>MLADMGAEVVKVEPLEGDVSRHWDSVCKGLSAAHVFLNRNKKSLTLNLKSDEGREIFLKLAAEADVVIENFKPGAMSRLGIDYEAVRRVKPDIIYGHISGFGQDGPYRDEKAYDMIIQGEVGYILMTGTDEAPAKIPVSICDEAAGFYAALGILGLLNCHHQSGEGGEFEVSM</sequence>
<keyword evidence="1" id="KW-0808">Transferase</keyword>
<reference evidence="2" key="1">
    <citation type="submission" date="2018-05" db="EMBL/GenBank/DDBJ databases">
        <authorList>
            <person name="Lanie J.A."/>
            <person name="Ng W.-L."/>
            <person name="Kazmierczak K.M."/>
            <person name="Andrzejewski T.M."/>
            <person name="Davidsen T.M."/>
            <person name="Wayne K.J."/>
            <person name="Tettelin H."/>
            <person name="Glass J.I."/>
            <person name="Rusch D."/>
            <person name="Podicherti R."/>
            <person name="Tsui H.-C.T."/>
            <person name="Winkler M.E."/>
        </authorList>
    </citation>
    <scope>NUCLEOTIDE SEQUENCE</scope>
</reference>
<gene>
    <name evidence="2" type="ORF">METZ01_LOCUS422869</name>
</gene>
<accession>A0A382XHC5</accession>
<dbReference type="EMBL" id="UINC01167478">
    <property type="protein sequence ID" value="SVD70015.1"/>
    <property type="molecule type" value="Genomic_DNA"/>
</dbReference>
<evidence type="ECO:0000313" key="2">
    <source>
        <dbReference type="EMBL" id="SVD70015.1"/>
    </source>
</evidence>
<dbReference type="InterPro" id="IPR003673">
    <property type="entry name" value="CoA-Trfase_fam_III"/>
</dbReference>
<proteinExistence type="predicted"/>
<feature type="non-terminal residue" evidence="2">
    <location>
        <position position="173"/>
    </location>
</feature>
<dbReference type="PANTHER" id="PTHR48207:SF3">
    <property type="entry name" value="SUCCINATE--HYDROXYMETHYLGLUTARATE COA-TRANSFERASE"/>
    <property type="match status" value="1"/>
</dbReference>
<dbReference type="PANTHER" id="PTHR48207">
    <property type="entry name" value="SUCCINATE--HYDROXYMETHYLGLUTARATE COA-TRANSFERASE"/>
    <property type="match status" value="1"/>
</dbReference>
<evidence type="ECO:0000256" key="1">
    <source>
        <dbReference type="ARBA" id="ARBA00022679"/>
    </source>
</evidence>